<dbReference type="eggNOG" id="COG1902">
    <property type="taxonomic scope" value="Bacteria"/>
</dbReference>
<dbReference type="Proteomes" id="UP000008641">
    <property type="component" value="Chromosome"/>
</dbReference>
<sequence>MSKLFTSLKINAQLTLKNRIVVSPMCQYSAVDGFATPWHLVYLGSRAVGGAAAIIQEATAITPEGRISYADLGLWSDAQVENLKGITSFIKKHDAIAGIQLAHAGRKASSELPWKDVKQLTPNDKNGWQTVAPSAVPFYKNDYPPVELSTPQIKELVQYFTDAARRAVEAGYEIIEIHAAHGYLIHQFLSPLVNFRSDEYGGSFENRIRFLLEILEAVKKELSTQSLWVRISATDWAEGGWDLHQSIELAKILPEYGVEVIDVSSGGAVHEQKIKVEKNYQVPFAEAIKKSTSILTACVGLIDEAEQAEDILQENKADIVMMGRELLRNPYFPIQAADILGATVDWPKQYLRAKNQK</sequence>
<evidence type="ECO:0000256" key="1">
    <source>
        <dbReference type="ARBA" id="ARBA00001917"/>
    </source>
</evidence>
<dbReference type="Gene3D" id="3.20.20.70">
    <property type="entry name" value="Aldolase class I"/>
    <property type="match status" value="1"/>
</dbReference>
<dbReference type="InterPro" id="IPR013785">
    <property type="entry name" value="Aldolase_TIM"/>
</dbReference>
<reference evidence="8" key="2">
    <citation type="journal article" date="2011" name="Stand. Genomic Sci.">
        <title>Complete genome sequence of Weeksella virosa type strain (9751T).</title>
        <authorList>
            <person name="Lang E."/>
            <person name="Teshima H."/>
            <person name="Lucas S."/>
            <person name="Lapidus A."/>
            <person name="Hammon N."/>
            <person name="Deshpande S."/>
            <person name="Nolan M."/>
            <person name="Cheng J."/>
            <person name="Pitluck S."/>
            <person name="Liolios K."/>
            <person name="Pagani I."/>
            <person name="Mikhailova N."/>
            <person name="Ivanova N."/>
            <person name="Mavromatis K."/>
            <person name="Pati A."/>
            <person name="Tapia R."/>
            <person name="Han C."/>
            <person name="Goodwin L."/>
            <person name="Chen A."/>
            <person name="Palaniappan K."/>
            <person name="Land M."/>
            <person name="Hauser L."/>
            <person name="Chang Y."/>
            <person name="Jeffries C."/>
            <person name="Brambilla E."/>
            <person name="Kopitz M."/>
            <person name="Rohde M."/>
            <person name="Goker M."/>
            <person name="Tindall B."/>
            <person name="Detter J."/>
            <person name="Woyke T."/>
            <person name="Bristow J."/>
            <person name="Eisen J."/>
            <person name="Markowitz V."/>
            <person name="Hugenholtz P."/>
            <person name="Klenk H."/>
            <person name="Kyrpides N."/>
        </authorList>
    </citation>
    <scope>NUCLEOTIDE SEQUENCE [LARGE SCALE GENOMIC DNA]</scope>
    <source>
        <strain evidence="8">ATCC 43766 / DSM 16922 / JCM 21250 / NBRC 16016 / NCTC 11634 / CL345/78</strain>
    </source>
</reference>
<dbReference type="Pfam" id="PF00724">
    <property type="entry name" value="Oxidored_FMN"/>
    <property type="match status" value="1"/>
</dbReference>
<evidence type="ECO:0000256" key="3">
    <source>
        <dbReference type="ARBA" id="ARBA00022643"/>
    </source>
</evidence>
<dbReference type="InterPro" id="IPR044152">
    <property type="entry name" value="YqjM-like"/>
</dbReference>
<dbReference type="RefSeq" id="WP_013599145.1">
    <property type="nucleotide sequence ID" value="NC_015144.1"/>
</dbReference>
<proteinExistence type="predicted"/>
<protein>
    <submittedName>
        <fullName evidence="7">NADPH dehydrogenase</fullName>
        <ecNumber evidence="7">1.6.99.1</ecNumber>
    </submittedName>
</protein>
<dbReference type="CDD" id="cd02932">
    <property type="entry name" value="OYE_YqiM_FMN"/>
    <property type="match status" value="1"/>
</dbReference>
<evidence type="ECO:0000259" key="6">
    <source>
        <dbReference type="Pfam" id="PF00724"/>
    </source>
</evidence>
<dbReference type="AlphaFoldDB" id="F0P1W0"/>
<dbReference type="STRING" id="865938.Weevi_2083"/>
<evidence type="ECO:0000313" key="8">
    <source>
        <dbReference type="Proteomes" id="UP000008641"/>
    </source>
</evidence>
<gene>
    <name evidence="7" type="ordered locus">Weevi_2083</name>
</gene>
<feature type="domain" description="NADH:flavin oxidoreductase/NADH oxidase N-terminal" evidence="6">
    <location>
        <begin position="3"/>
        <end position="337"/>
    </location>
</feature>
<evidence type="ECO:0000256" key="4">
    <source>
        <dbReference type="ARBA" id="ARBA00022857"/>
    </source>
</evidence>
<keyword evidence="4" id="KW-0521">NADP</keyword>
<organism evidence="7 8">
    <name type="scientific">Weeksella virosa (strain ATCC 43766 / DSM 16922 / JCM 21250 / CCUG 30538 / CDC 9751 / IAM 14551 / NBRC 16016 / NCTC 11634 / CL345/78)</name>
    <dbReference type="NCBI Taxonomy" id="865938"/>
    <lineage>
        <taxon>Bacteria</taxon>
        <taxon>Pseudomonadati</taxon>
        <taxon>Bacteroidota</taxon>
        <taxon>Flavobacteriia</taxon>
        <taxon>Flavobacteriales</taxon>
        <taxon>Weeksellaceae</taxon>
        <taxon>Weeksella</taxon>
    </lineage>
</organism>
<name>F0P1W0_WEEVC</name>
<dbReference type="GO" id="GO:0010181">
    <property type="term" value="F:FMN binding"/>
    <property type="evidence" value="ECO:0007669"/>
    <property type="project" value="InterPro"/>
</dbReference>
<dbReference type="PANTHER" id="PTHR43303:SF4">
    <property type="entry name" value="NADPH DEHYDROGENASE C23G7.10C-RELATED"/>
    <property type="match status" value="1"/>
</dbReference>
<dbReference type="KEGG" id="wvi:Weevi_2083"/>
<dbReference type="PANTHER" id="PTHR43303">
    <property type="entry name" value="NADPH DEHYDROGENASE C23G7.10C-RELATED"/>
    <property type="match status" value="1"/>
</dbReference>
<evidence type="ECO:0000256" key="5">
    <source>
        <dbReference type="ARBA" id="ARBA00023002"/>
    </source>
</evidence>
<dbReference type="HOGENOM" id="CLU_012153_2_0_10"/>
<accession>F0P1W0</accession>
<evidence type="ECO:0000256" key="2">
    <source>
        <dbReference type="ARBA" id="ARBA00022630"/>
    </source>
</evidence>
<dbReference type="GO" id="GO:0003959">
    <property type="term" value="F:NADPH dehydrogenase activity"/>
    <property type="evidence" value="ECO:0007669"/>
    <property type="project" value="UniProtKB-EC"/>
</dbReference>
<evidence type="ECO:0000313" key="7">
    <source>
        <dbReference type="EMBL" id="ADX68757.1"/>
    </source>
</evidence>
<comment type="cofactor">
    <cofactor evidence="1">
        <name>FMN</name>
        <dbReference type="ChEBI" id="CHEBI:58210"/>
    </cofactor>
</comment>
<reference evidence="7 8" key="1">
    <citation type="journal article" date="2011" name="Stand. Genomic Sci.">
        <title>Complete genome sequence of Weeksella virosa type strain (9751).</title>
        <authorList>
            <person name="Lang E."/>
            <person name="Teshima H."/>
            <person name="Lucas S."/>
            <person name="Lapidus A."/>
            <person name="Hammon N."/>
            <person name="Deshpande S."/>
            <person name="Nolan M."/>
            <person name="Cheng J.F."/>
            <person name="Pitluck S."/>
            <person name="Liolios K."/>
            <person name="Pagani I."/>
            <person name="Mikhailova N."/>
            <person name="Ivanova N."/>
            <person name="Mavromatis K."/>
            <person name="Pati A."/>
            <person name="Tapia R."/>
            <person name="Han C."/>
            <person name="Goodwin L."/>
            <person name="Chen A."/>
            <person name="Palaniappan K."/>
            <person name="Land M."/>
            <person name="Hauser L."/>
            <person name="Chang Y.J."/>
            <person name="Jeffries C.D."/>
            <person name="Brambilla E.M."/>
            <person name="Kopitz M."/>
            <person name="Rohde M."/>
            <person name="Goker M."/>
            <person name="Tindall B.J."/>
            <person name="Detter J.C."/>
            <person name="Woyke T."/>
            <person name="Bristow J."/>
            <person name="Eisen J.A."/>
            <person name="Markowitz V."/>
            <person name="Hugenholtz P."/>
            <person name="Klenk H.P."/>
            <person name="Kyrpides N.C."/>
        </authorList>
    </citation>
    <scope>NUCLEOTIDE SEQUENCE [LARGE SCALE GENOMIC DNA]</scope>
    <source>
        <strain evidence="8">ATCC 43766 / DSM 16922 / JCM 21250 / NBRC 16016 / NCTC 11634 / CL345/78</strain>
    </source>
</reference>
<dbReference type="SUPFAM" id="SSF51395">
    <property type="entry name" value="FMN-linked oxidoreductases"/>
    <property type="match status" value="1"/>
</dbReference>
<keyword evidence="5 7" id="KW-0560">Oxidoreductase</keyword>
<dbReference type="OrthoDB" id="9772736at2"/>
<dbReference type="InterPro" id="IPR001155">
    <property type="entry name" value="OxRdtase_FMN_N"/>
</dbReference>
<keyword evidence="3" id="KW-0288">FMN</keyword>
<keyword evidence="2" id="KW-0285">Flavoprotein</keyword>
<dbReference type="GO" id="GO:0050661">
    <property type="term" value="F:NADP binding"/>
    <property type="evidence" value="ECO:0007669"/>
    <property type="project" value="InterPro"/>
</dbReference>
<keyword evidence="8" id="KW-1185">Reference proteome</keyword>
<dbReference type="EC" id="1.6.99.1" evidence="7"/>
<dbReference type="EMBL" id="CP002455">
    <property type="protein sequence ID" value="ADX68757.1"/>
    <property type="molecule type" value="Genomic_DNA"/>
</dbReference>